<dbReference type="AlphaFoldDB" id="A0A1D3CQR7"/>
<protein>
    <submittedName>
        <fullName evidence="1">Uncharacterized protein</fullName>
    </submittedName>
</protein>
<accession>A0A1D3CQR7</accession>
<organism evidence="1 2">
    <name type="scientific">Cyclospora cayetanensis</name>
    <dbReference type="NCBI Taxonomy" id="88456"/>
    <lineage>
        <taxon>Eukaryota</taxon>
        <taxon>Sar</taxon>
        <taxon>Alveolata</taxon>
        <taxon>Apicomplexa</taxon>
        <taxon>Conoidasida</taxon>
        <taxon>Coccidia</taxon>
        <taxon>Eucoccidiorida</taxon>
        <taxon>Eimeriorina</taxon>
        <taxon>Eimeriidae</taxon>
        <taxon>Cyclospora</taxon>
    </lineage>
</organism>
<evidence type="ECO:0000313" key="2">
    <source>
        <dbReference type="Proteomes" id="UP000095192"/>
    </source>
</evidence>
<evidence type="ECO:0000313" key="1">
    <source>
        <dbReference type="EMBL" id="OEH73555.1"/>
    </source>
</evidence>
<name>A0A1D3CQR7_9EIME</name>
<keyword evidence="2" id="KW-1185">Reference proteome</keyword>
<proteinExistence type="predicted"/>
<sequence>MERDRHRNTLTCCPTPATPVGCLPTKTAADCPQQLHFVWPHLMLQRESFLDPPFPAGGPTSVEYSATPVMAKAATAAGKGPSSLLLDI</sequence>
<comment type="caution">
    <text evidence="1">The sequence shown here is derived from an EMBL/GenBank/DDBJ whole genome shotgun (WGS) entry which is preliminary data.</text>
</comment>
<dbReference type="Proteomes" id="UP000095192">
    <property type="component" value="Unassembled WGS sequence"/>
</dbReference>
<gene>
    <name evidence="1" type="ORF">cyc_07730</name>
</gene>
<reference evidence="1 2" key="1">
    <citation type="journal article" date="2016" name="BMC Genomics">
        <title>Comparative genomics reveals Cyclospora cayetanensis possesses coccidia-like metabolism and invasion components but unique surface antigens.</title>
        <authorList>
            <person name="Liu S."/>
            <person name="Wang L."/>
            <person name="Zheng H."/>
            <person name="Xu Z."/>
            <person name="Roellig D.M."/>
            <person name="Li N."/>
            <person name="Frace M.A."/>
            <person name="Tang K."/>
            <person name="Arrowood M.J."/>
            <person name="Moss D.M."/>
            <person name="Zhang L."/>
            <person name="Feng Y."/>
            <person name="Xiao L."/>
        </authorList>
    </citation>
    <scope>NUCLEOTIDE SEQUENCE [LARGE SCALE GENOMIC DNA]</scope>
    <source>
        <strain evidence="1 2">CHN_HEN01</strain>
    </source>
</reference>
<dbReference type="VEuPathDB" id="ToxoDB:cyc_07730"/>
<dbReference type="EMBL" id="JROU02002296">
    <property type="protein sequence ID" value="OEH73555.1"/>
    <property type="molecule type" value="Genomic_DNA"/>
</dbReference>
<dbReference type="InParanoid" id="A0A1D3CQR7"/>